<evidence type="ECO:0000313" key="2">
    <source>
        <dbReference type="Proteomes" id="UP000075502"/>
    </source>
</evidence>
<sequence>MMALGAVAMLISGSDEITLPPFQGGWAHAEAPSRSGGSAADPDVIAMRAGDVSSPPGGTSSLWYLPQTTLTRSSCSSAALFSVAQTPGSP</sequence>
<proteinExistence type="predicted"/>
<protein>
    <submittedName>
        <fullName evidence="1">Uncharacterized protein</fullName>
    </submittedName>
</protein>
<dbReference type="AlphaFoldDB" id="A0A150TTQ2"/>
<evidence type="ECO:0000313" key="1">
    <source>
        <dbReference type="EMBL" id="KYG07937.1"/>
    </source>
</evidence>
<dbReference type="EMBL" id="JEME01001138">
    <property type="protein sequence ID" value="KYG07937.1"/>
    <property type="molecule type" value="Genomic_DNA"/>
</dbReference>
<reference evidence="1 2" key="1">
    <citation type="submission" date="2014-02" db="EMBL/GenBank/DDBJ databases">
        <title>The small core and large imbalanced accessory genome model reveals a collaborative survival strategy of Sorangium cellulosum strains in nature.</title>
        <authorList>
            <person name="Han K."/>
            <person name="Peng R."/>
            <person name="Blom J."/>
            <person name="Li Y.-Z."/>
        </authorList>
    </citation>
    <scope>NUCLEOTIDE SEQUENCE [LARGE SCALE GENOMIC DNA]</scope>
    <source>
        <strain evidence="1 2">So0007-03</strain>
    </source>
</reference>
<name>A0A150TTQ2_SORCE</name>
<comment type="caution">
    <text evidence="1">The sequence shown here is derived from an EMBL/GenBank/DDBJ whole genome shotgun (WGS) entry which is preliminary data.</text>
</comment>
<gene>
    <name evidence="1" type="ORF">BE21_26455</name>
</gene>
<organism evidence="1 2">
    <name type="scientific">Sorangium cellulosum</name>
    <name type="common">Polyangium cellulosum</name>
    <dbReference type="NCBI Taxonomy" id="56"/>
    <lineage>
        <taxon>Bacteria</taxon>
        <taxon>Pseudomonadati</taxon>
        <taxon>Myxococcota</taxon>
        <taxon>Polyangia</taxon>
        <taxon>Polyangiales</taxon>
        <taxon>Polyangiaceae</taxon>
        <taxon>Sorangium</taxon>
    </lineage>
</organism>
<accession>A0A150TTQ2</accession>
<dbReference type="Proteomes" id="UP000075502">
    <property type="component" value="Unassembled WGS sequence"/>
</dbReference>